<protein>
    <submittedName>
        <fullName evidence="1">Uncharacterized protein</fullName>
    </submittedName>
</protein>
<comment type="caution">
    <text evidence="1">The sequence shown here is derived from an EMBL/GenBank/DDBJ whole genome shotgun (WGS) entry which is preliminary data.</text>
</comment>
<gene>
    <name evidence="1" type="ORF">EJK54_0266</name>
</gene>
<keyword evidence="2" id="KW-1185">Reference proteome</keyword>
<sequence>MHTLPTCPVAQLPPVLWDLAYSATAINVPVALLKMTL</sequence>
<evidence type="ECO:0000313" key="2">
    <source>
        <dbReference type="Proteomes" id="UP000268436"/>
    </source>
</evidence>
<organism evidence="1 2">
    <name type="scientific">Moraxella catarrhalis</name>
    <name type="common">Branhamella catarrhalis</name>
    <dbReference type="NCBI Taxonomy" id="480"/>
    <lineage>
        <taxon>Bacteria</taxon>
        <taxon>Pseudomonadati</taxon>
        <taxon>Pseudomonadota</taxon>
        <taxon>Gammaproteobacteria</taxon>
        <taxon>Moraxellales</taxon>
        <taxon>Moraxellaceae</taxon>
        <taxon>Moraxella</taxon>
    </lineage>
</organism>
<evidence type="ECO:0000313" key="1">
    <source>
        <dbReference type="EMBL" id="RUO13500.1"/>
    </source>
</evidence>
<dbReference type="EMBL" id="RYER01000021">
    <property type="protein sequence ID" value="RUO13500.1"/>
    <property type="molecule type" value="Genomic_DNA"/>
</dbReference>
<dbReference type="Proteomes" id="UP000268436">
    <property type="component" value="Unassembled WGS sequence"/>
</dbReference>
<accession>A0ABY0BIC0</accession>
<proteinExistence type="predicted"/>
<reference evidence="1 2" key="1">
    <citation type="submission" date="2018-12" db="EMBL/GenBank/DDBJ databases">
        <title>Persistence of Moraxella catarrhalis in Chronic Obstructive Pulmonary Disease and Regulation of the Hag/MID Adhesin.</title>
        <authorList>
            <person name="Murphy T."/>
            <person name="Zhao X."/>
            <person name="Vyas G."/>
            <person name="Aluvathingal J."/>
            <person name="Nadendla S."/>
            <person name="Tallon L."/>
            <person name="Tettelin H."/>
        </authorList>
    </citation>
    <scope>NUCLEOTIDE SEQUENCE [LARGE SCALE GENOMIC DNA]</scope>
    <source>
        <strain evidence="1 2">173P27B1</strain>
    </source>
</reference>
<name>A0ABY0BIC0_MORCA</name>